<dbReference type="Pfam" id="PF00551">
    <property type="entry name" value="Formyl_trans_N"/>
    <property type="match status" value="1"/>
</dbReference>
<dbReference type="Gene3D" id="3.40.50.170">
    <property type="entry name" value="Formyl transferase, N-terminal domain"/>
    <property type="match status" value="1"/>
</dbReference>
<feature type="binding site" evidence="4">
    <location>
        <position position="58"/>
    </location>
    <ligand>
        <name>(6R)-10-formyltetrahydrofolate</name>
        <dbReference type="ChEBI" id="CHEBI:195366"/>
    </ligand>
</feature>
<accession>A0A9D1AIW0</accession>
<dbReference type="Proteomes" id="UP000824179">
    <property type="component" value="Unassembled WGS sequence"/>
</dbReference>
<evidence type="ECO:0000313" key="7">
    <source>
        <dbReference type="Proteomes" id="UP000824179"/>
    </source>
</evidence>
<evidence type="ECO:0000259" key="5">
    <source>
        <dbReference type="Pfam" id="PF00551"/>
    </source>
</evidence>
<name>A0A9D1AIW0_9FIRM</name>
<comment type="similarity">
    <text evidence="4">Belongs to the GART family.</text>
</comment>
<dbReference type="EC" id="2.1.2.2" evidence="4"/>
<comment type="caution">
    <text evidence="6">The sequence shown here is derived from an EMBL/GenBank/DDBJ whole genome shotgun (WGS) entry which is preliminary data.</text>
</comment>
<feature type="active site" description="Proton donor" evidence="4">
    <location>
        <position position="108"/>
    </location>
</feature>
<protein>
    <recommendedName>
        <fullName evidence="4">Phosphoribosylglycinamide formyltransferase</fullName>
        <ecNumber evidence="4">2.1.2.2</ecNumber>
    </recommendedName>
    <alternativeName>
        <fullName evidence="4">5'-phosphoribosylglycinamide transformylase</fullName>
    </alternativeName>
    <alternativeName>
        <fullName evidence="4">GAR transformylase</fullName>
        <shortName evidence="4">GART</shortName>
    </alternativeName>
</protein>
<dbReference type="GO" id="GO:0006189">
    <property type="term" value="P:'de novo' IMP biosynthetic process"/>
    <property type="evidence" value="ECO:0007669"/>
    <property type="project" value="UniProtKB-UniRule"/>
</dbReference>
<evidence type="ECO:0000256" key="2">
    <source>
        <dbReference type="ARBA" id="ARBA00022679"/>
    </source>
</evidence>
<dbReference type="GO" id="GO:0005737">
    <property type="term" value="C:cytoplasm"/>
    <property type="evidence" value="ECO:0007669"/>
    <property type="project" value="TreeGrafter"/>
</dbReference>
<dbReference type="NCBIfam" id="TIGR00639">
    <property type="entry name" value="PurN"/>
    <property type="match status" value="1"/>
</dbReference>
<comment type="catalytic activity">
    <reaction evidence="4">
        <text>N(1)-(5-phospho-beta-D-ribosyl)glycinamide + (6R)-10-formyltetrahydrofolate = N(2)-formyl-N(1)-(5-phospho-beta-D-ribosyl)glycinamide + (6S)-5,6,7,8-tetrahydrofolate + H(+)</text>
        <dbReference type="Rhea" id="RHEA:15053"/>
        <dbReference type="ChEBI" id="CHEBI:15378"/>
        <dbReference type="ChEBI" id="CHEBI:57453"/>
        <dbReference type="ChEBI" id="CHEBI:143788"/>
        <dbReference type="ChEBI" id="CHEBI:147286"/>
        <dbReference type="ChEBI" id="CHEBI:195366"/>
        <dbReference type="EC" id="2.1.2.2"/>
    </reaction>
</comment>
<comment type="function">
    <text evidence="4">Catalyzes the transfer of a formyl group from 10-formyltetrahydrofolate to 5-phospho-ribosyl-glycinamide (GAR), producing 5-phospho-ribosyl-N-formylglycinamide (FGAR) and tetrahydrofolate.</text>
</comment>
<proteinExistence type="inferred from homology"/>
<evidence type="ECO:0000313" key="6">
    <source>
        <dbReference type="EMBL" id="HIR39954.1"/>
    </source>
</evidence>
<evidence type="ECO:0000256" key="4">
    <source>
        <dbReference type="HAMAP-Rule" id="MF_01930"/>
    </source>
</evidence>
<dbReference type="InterPro" id="IPR002376">
    <property type="entry name" value="Formyl_transf_N"/>
</dbReference>
<evidence type="ECO:0000256" key="3">
    <source>
        <dbReference type="ARBA" id="ARBA00022755"/>
    </source>
</evidence>
<evidence type="ECO:0000256" key="1">
    <source>
        <dbReference type="ARBA" id="ARBA00005054"/>
    </source>
</evidence>
<dbReference type="EMBL" id="DVHB01000107">
    <property type="protein sequence ID" value="HIR39954.1"/>
    <property type="molecule type" value="Genomic_DNA"/>
</dbReference>
<feature type="domain" description="Formyl transferase N-terminal" evidence="5">
    <location>
        <begin position="2"/>
        <end position="184"/>
    </location>
</feature>
<keyword evidence="2 4" id="KW-0808">Transferase</keyword>
<keyword evidence="3 4" id="KW-0658">Purine biosynthesis</keyword>
<dbReference type="SUPFAM" id="SSF53328">
    <property type="entry name" value="Formyltransferase"/>
    <property type="match status" value="1"/>
</dbReference>
<comment type="pathway">
    <text evidence="1 4">Purine metabolism; IMP biosynthesis via de novo pathway; N(2)-formyl-N(1)-(5-phospho-D-ribosyl)glycinamide from N(1)-(5-phospho-D-ribosyl)glycinamide (10-formyl THF route): step 1/1.</text>
</comment>
<dbReference type="HAMAP" id="MF_01930">
    <property type="entry name" value="PurN"/>
    <property type="match status" value="1"/>
</dbReference>
<dbReference type="CDD" id="cd08645">
    <property type="entry name" value="FMT_core_GART"/>
    <property type="match status" value="1"/>
</dbReference>
<feature type="binding site" evidence="4">
    <location>
        <begin position="89"/>
        <end position="92"/>
    </location>
    <ligand>
        <name>(6R)-10-formyltetrahydrofolate</name>
        <dbReference type="ChEBI" id="CHEBI:195366"/>
    </ligand>
</feature>
<dbReference type="GO" id="GO:0004644">
    <property type="term" value="F:phosphoribosylglycinamide formyltransferase activity"/>
    <property type="evidence" value="ECO:0007669"/>
    <property type="project" value="UniProtKB-UniRule"/>
</dbReference>
<dbReference type="PANTHER" id="PTHR43369:SF2">
    <property type="entry name" value="PHOSPHORIBOSYLGLYCINAMIDE FORMYLTRANSFERASE"/>
    <property type="match status" value="1"/>
</dbReference>
<sequence>MKRIAVFASGGGTDFQSVIDANEREHFCEISILIASKHDIGAIERAQKHGIPSAVYAKAEWPDLEELYSDLKKRLNELKVDYIVLAGWLKIIPESFIRAFEDRIINIHPSLIPSFCGGGFYGLKVHRAVLEYGAKISGCTVHFVNEVPDGGAIIAQRAVDVEEDDTPESLQARILEVEHMLLPYCVKKLCEGKIKKDGRKVSVAD</sequence>
<dbReference type="PANTHER" id="PTHR43369">
    <property type="entry name" value="PHOSPHORIBOSYLGLYCINAMIDE FORMYLTRANSFERASE"/>
    <property type="match status" value="1"/>
</dbReference>
<feature type="site" description="Raises pKa of active site His" evidence="4">
    <location>
        <position position="149"/>
    </location>
</feature>
<dbReference type="AlphaFoldDB" id="A0A9D1AIW0"/>
<reference evidence="6" key="1">
    <citation type="submission" date="2020-10" db="EMBL/GenBank/DDBJ databases">
        <authorList>
            <person name="Gilroy R."/>
        </authorList>
    </citation>
    <scope>NUCLEOTIDE SEQUENCE</scope>
    <source>
        <strain evidence="6">ChiW25-3613</strain>
    </source>
</reference>
<dbReference type="InterPro" id="IPR004607">
    <property type="entry name" value="GART"/>
</dbReference>
<comment type="caution">
    <text evidence="4">Lacks conserved residue(s) required for the propagation of feature annotation.</text>
</comment>
<organism evidence="6 7">
    <name type="scientific">Candidatus Coproplasma stercoripullorum</name>
    <dbReference type="NCBI Taxonomy" id="2840751"/>
    <lineage>
        <taxon>Bacteria</taxon>
        <taxon>Bacillati</taxon>
        <taxon>Bacillota</taxon>
        <taxon>Clostridia</taxon>
        <taxon>Eubacteriales</taxon>
        <taxon>Candidatus Coproplasma</taxon>
    </lineage>
</organism>
<reference evidence="6" key="2">
    <citation type="journal article" date="2021" name="PeerJ">
        <title>Extensive microbial diversity within the chicken gut microbiome revealed by metagenomics and culture.</title>
        <authorList>
            <person name="Gilroy R."/>
            <person name="Ravi A."/>
            <person name="Getino M."/>
            <person name="Pursley I."/>
            <person name="Horton D.L."/>
            <person name="Alikhan N.F."/>
            <person name="Baker D."/>
            <person name="Gharbi K."/>
            <person name="Hall N."/>
            <person name="Watson M."/>
            <person name="Adriaenssens E.M."/>
            <person name="Foster-Nyarko E."/>
            <person name="Jarju S."/>
            <person name="Secka A."/>
            <person name="Antonio M."/>
            <person name="Oren A."/>
            <person name="Chaudhuri R.R."/>
            <person name="La Ragione R."/>
            <person name="Hildebrand F."/>
            <person name="Pallen M.J."/>
        </authorList>
    </citation>
    <scope>NUCLEOTIDE SEQUENCE</scope>
    <source>
        <strain evidence="6">ChiW25-3613</strain>
    </source>
</reference>
<dbReference type="InterPro" id="IPR036477">
    <property type="entry name" value="Formyl_transf_N_sf"/>
</dbReference>
<feature type="binding site" evidence="4">
    <location>
        <position position="106"/>
    </location>
    <ligand>
        <name>(6R)-10-formyltetrahydrofolate</name>
        <dbReference type="ChEBI" id="CHEBI:195366"/>
    </ligand>
</feature>
<gene>
    <name evidence="4" type="primary">purN</name>
    <name evidence="6" type="ORF">IAB90_06185</name>
</gene>